<evidence type="ECO:0000313" key="12">
    <source>
        <dbReference type="Proteomes" id="UP000051298"/>
    </source>
</evidence>
<evidence type="ECO:0000256" key="9">
    <source>
        <dbReference type="RuleBase" id="RU369079"/>
    </source>
</evidence>
<dbReference type="InterPro" id="IPR007387">
    <property type="entry name" value="TRAP_DctQ"/>
</dbReference>
<name>A0A0P1F1F5_9RHOB</name>
<keyword evidence="2 9" id="KW-0813">Transport</keyword>
<feature type="domain" description="Tripartite ATP-independent periplasmic transporters DctQ component" evidence="10">
    <location>
        <begin position="30"/>
        <end position="160"/>
    </location>
</feature>
<protein>
    <recommendedName>
        <fullName evidence="9">TRAP transporter small permease protein</fullName>
    </recommendedName>
</protein>
<comment type="function">
    <text evidence="9">Part of the tripartite ATP-independent periplasmic (TRAP) transport system.</text>
</comment>
<feature type="transmembrane region" description="Helical" evidence="9">
    <location>
        <begin position="92"/>
        <end position="115"/>
    </location>
</feature>
<dbReference type="eggNOG" id="COG3090">
    <property type="taxonomic scope" value="Bacteria"/>
</dbReference>
<evidence type="ECO:0000259" key="10">
    <source>
        <dbReference type="Pfam" id="PF04290"/>
    </source>
</evidence>
<dbReference type="InterPro" id="IPR055348">
    <property type="entry name" value="DctQ"/>
</dbReference>
<keyword evidence="3" id="KW-1003">Cell membrane</keyword>
<accession>A0A0P1F1F5</accession>
<dbReference type="GO" id="GO:0022857">
    <property type="term" value="F:transmembrane transporter activity"/>
    <property type="evidence" value="ECO:0007669"/>
    <property type="project" value="UniProtKB-UniRule"/>
</dbReference>
<evidence type="ECO:0000256" key="4">
    <source>
        <dbReference type="ARBA" id="ARBA00022519"/>
    </source>
</evidence>
<gene>
    <name evidence="11" type="ORF">THS5294_02652</name>
</gene>
<evidence type="ECO:0000256" key="5">
    <source>
        <dbReference type="ARBA" id="ARBA00022692"/>
    </source>
</evidence>
<dbReference type="RefSeq" id="WP_038006862.1">
    <property type="nucleotide sequence ID" value="NZ_CYRX01000031.1"/>
</dbReference>
<comment type="similarity">
    <text evidence="8 9">Belongs to the TRAP transporter small permease family.</text>
</comment>
<dbReference type="AlphaFoldDB" id="A0A0P1F1F5"/>
<evidence type="ECO:0000313" key="11">
    <source>
        <dbReference type="EMBL" id="CUH61347.1"/>
    </source>
</evidence>
<evidence type="ECO:0000256" key="2">
    <source>
        <dbReference type="ARBA" id="ARBA00022448"/>
    </source>
</evidence>
<dbReference type="GO" id="GO:0005886">
    <property type="term" value="C:plasma membrane"/>
    <property type="evidence" value="ECO:0007669"/>
    <property type="project" value="UniProtKB-SubCell"/>
</dbReference>
<comment type="subcellular location">
    <subcellularLocation>
        <location evidence="1 9">Cell inner membrane</location>
        <topology evidence="1 9">Multi-pass membrane protein</topology>
    </subcellularLocation>
</comment>
<keyword evidence="6 9" id="KW-1133">Transmembrane helix</keyword>
<dbReference type="Pfam" id="PF04290">
    <property type="entry name" value="DctQ"/>
    <property type="match status" value="1"/>
</dbReference>
<dbReference type="GO" id="GO:0015740">
    <property type="term" value="P:C4-dicarboxylate transport"/>
    <property type="evidence" value="ECO:0007669"/>
    <property type="project" value="TreeGrafter"/>
</dbReference>
<feature type="transmembrane region" description="Helical" evidence="9">
    <location>
        <begin position="135"/>
        <end position="161"/>
    </location>
</feature>
<organism evidence="11 12">
    <name type="scientific">Thalassobacter stenotrophicus</name>
    <dbReference type="NCBI Taxonomy" id="266809"/>
    <lineage>
        <taxon>Bacteria</taxon>
        <taxon>Pseudomonadati</taxon>
        <taxon>Pseudomonadota</taxon>
        <taxon>Alphaproteobacteria</taxon>
        <taxon>Rhodobacterales</taxon>
        <taxon>Roseobacteraceae</taxon>
        <taxon>Thalassobacter</taxon>
    </lineage>
</organism>
<evidence type="ECO:0000256" key="6">
    <source>
        <dbReference type="ARBA" id="ARBA00022989"/>
    </source>
</evidence>
<keyword evidence="7 9" id="KW-0472">Membrane</keyword>
<keyword evidence="4 9" id="KW-0997">Cell inner membrane</keyword>
<dbReference type="Proteomes" id="UP000051298">
    <property type="component" value="Unassembled WGS sequence"/>
</dbReference>
<sequence length="178" mass="19955">MTAALRGLRRTLDFLYLAAGVLAALCLIAILLLIVAQMVARWTGEIFPGAANYAGYSMAAASFFAFANALNRGSHIRVSLVLNALPKAARRWLEVWCFGIASAVMWYFTYYAYWFTFWSWKFNEVSQAQDATPLWIPQSVMVIGGGILAISLTDHLVHVIFRGDHRIKRDLVDQSFAE</sequence>
<evidence type="ECO:0000256" key="1">
    <source>
        <dbReference type="ARBA" id="ARBA00004429"/>
    </source>
</evidence>
<reference evidence="11 12" key="1">
    <citation type="submission" date="2015-09" db="EMBL/GenBank/DDBJ databases">
        <authorList>
            <consortium name="Swine Surveillance"/>
        </authorList>
    </citation>
    <scope>NUCLEOTIDE SEQUENCE [LARGE SCALE GENOMIC DNA]</scope>
    <source>
        <strain evidence="11 12">CECT 5294</strain>
    </source>
</reference>
<evidence type="ECO:0000256" key="8">
    <source>
        <dbReference type="ARBA" id="ARBA00038436"/>
    </source>
</evidence>
<proteinExistence type="inferred from homology"/>
<dbReference type="EMBL" id="CYRX01000031">
    <property type="protein sequence ID" value="CUH61347.1"/>
    <property type="molecule type" value="Genomic_DNA"/>
</dbReference>
<evidence type="ECO:0000256" key="7">
    <source>
        <dbReference type="ARBA" id="ARBA00023136"/>
    </source>
</evidence>
<feature type="transmembrane region" description="Helical" evidence="9">
    <location>
        <begin position="51"/>
        <end position="71"/>
    </location>
</feature>
<dbReference type="STRING" id="266809.PM03_12175"/>
<comment type="subunit">
    <text evidence="9">The complex comprises the extracytoplasmic solute receptor protein and the two transmembrane proteins.</text>
</comment>
<evidence type="ECO:0000256" key="3">
    <source>
        <dbReference type="ARBA" id="ARBA00022475"/>
    </source>
</evidence>
<dbReference type="PANTHER" id="PTHR35011:SF10">
    <property type="entry name" value="TRAP TRANSPORTER SMALL PERMEASE PROTEIN"/>
    <property type="match status" value="1"/>
</dbReference>
<dbReference type="PANTHER" id="PTHR35011">
    <property type="entry name" value="2,3-DIKETO-L-GULONATE TRAP TRANSPORTER SMALL PERMEASE PROTEIN YIAM"/>
    <property type="match status" value="1"/>
</dbReference>
<feature type="transmembrane region" description="Helical" evidence="9">
    <location>
        <begin position="14"/>
        <end position="39"/>
    </location>
</feature>
<keyword evidence="5 9" id="KW-0812">Transmembrane</keyword>